<dbReference type="HAMAP" id="MF_00265">
    <property type="entry name" value="VapC_Nob1"/>
    <property type="match status" value="1"/>
</dbReference>
<comment type="caution">
    <text evidence="10">The sequence shown here is derived from an EMBL/GenBank/DDBJ whole genome shotgun (WGS) entry which is preliminary data.</text>
</comment>
<sequence>MIIDSSAVVAIIRQEPDHVLLEERLAEADEVRIGAPTLVEVGVVLTARLGGRGRLVLARFLQDNHIQTVPFTEEHAEMAIDAFSQYGKGHHPAKLNMGDCYSYATAKLAREPLLCIGNDFSQTDLELVKLES</sequence>
<keyword evidence="5 8" id="KW-0378">Hydrolase</keyword>
<name>A0A428WUD7_AMYBA</name>
<evidence type="ECO:0000256" key="1">
    <source>
        <dbReference type="ARBA" id="ARBA00001946"/>
    </source>
</evidence>
<comment type="function">
    <text evidence="8">Toxic component of a toxin-antitoxin (TA) system. An RNase.</text>
</comment>
<dbReference type="GO" id="GO:0004540">
    <property type="term" value="F:RNA nuclease activity"/>
    <property type="evidence" value="ECO:0007669"/>
    <property type="project" value="InterPro"/>
</dbReference>
<dbReference type="InterPro" id="IPR002716">
    <property type="entry name" value="PIN_dom"/>
</dbReference>
<keyword evidence="2 8" id="KW-1277">Toxin-antitoxin system</keyword>
<dbReference type="RefSeq" id="WP_020645400.1">
    <property type="nucleotide sequence ID" value="NZ_QHHU01000012.1"/>
</dbReference>
<evidence type="ECO:0000256" key="3">
    <source>
        <dbReference type="ARBA" id="ARBA00022722"/>
    </source>
</evidence>
<evidence type="ECO:0000259" key="9">
    <source>
        <dbReference type="Pfam" id="PF01850"/>
    </source>
</evidence>
<dbReference type="CDD" id="cd09871">
    <property type="entry name" value="PIN_MtVapC28-VapC30-like"/>
    <property type="match status" value="1"/>
</dbReference>
<evidence type="ECO:0000313" key="11">
    <source>
        <dbReference type="Proteomes" id="UP000286716"/>
    </source>
</evidence>
<keyword evidence="11" id="KW-1185">Reference proteome</keyword>
<dbReference type="EC" id="3.1.-.-" evidence="8"/>
<keyword evidence="4 8" id="KW-0479">Metal-binding</keyword>
<dbReference type="Pfam" id="PF01850">
    <property type="entry name" value="PIN"/>
    <property type="match status" value="1"/>
</dbReference>
<comment type="cofactor">
    <cofactor evidence="1 8">
        <name>Mg(2+)</name>
        <dbReference type="ChEBI" id="CHEBI:18420"/>
    </cofactor>
</comment>
<dbReference type="InterPro" id="IPR029060">
    <property type="entry name" value="PIN-like_dom_sf"/>
</dbReference>
<reference evidence="10 11" key="1">
    <citation type="submission" date="2018-05" db="EMBL/GenBank/DDBJ databases">
        <title>Evolution of GPA BGCs.</title>
        <authorList>
            <person name="Waglechner N."/>
            <person name="Wright G.D."/>
        </authorList>
    </citation>
    <scope>NUCLEOTIDE SEQUENCE [LARGE SCALE GENOMIC DNA]</scope>
    <source>
        <strain evidence="10 11">DSM 5908</strain>
    </source>
</reference>
<feature type="domain" description="PIN" evidence="9">
    <location>
        <begin position="1"/>
        <end position="124"/>
    </location>
</feature>
<evidence type="ECO:0000256" key="2">
    <source>
        <dbReference type="ARBA" id="ARBA00022649"/>
    </source>
</evidence>
<evidence type="ECO:0000256" key="4">
    <source>
        <dbReference type="ARBA" id="ARBA00022723"/>
    </source>
</evidence>
<evidence type="ECO:0000256" key="7">
    <source>
        <dbReference type="ARBA" id="ARBA00038093"/>
    </source>
</evidence>
<protein>
    <recommendedName>
        <fullName evidence="8">Ribonuclease VapC</fullName>
        <shortName evidence="8">RNase VapC</shortName>
        <ecNumber evidence="8">3.1.-.-</ecNumber>
    </recommendedName>
    <alternativeName>
        <fullName evidence="8">Toxin VapC</fullName>
    </alternativeName>
</protein>
<dbReference type="InterPro" id="IPR022907">
    <property type="entry name" value="VapC_family"/>
</dbReference>
<comment type="similarity">
    <text evidence="7 8">Belongs to the PINc/VapC protein family.</text>
</comment>
<dbReference type="GO" id="GO:0090729">
    <property type="term" value="F:toxin activity"/>
    <property type="evidence" value="ECO:0007669"/>
    <property type="project" value="UniProtKB-KW"/>
</dbReference>
<gene>
    <name evidence="8" type="primary">vapC</name>
    <name evidence="10" type="ORF">DMA12_10580</name>
</gene>
<evidence type="ECO:0000256" key="5">
    <source>
        <dbReference type="ARBA" id="ARBA00022801"/>
    </source>
</evidence>
<dbReference type="GO" id="GO:0000287">
    <property type="term" value="F:magnesium ion binding"/>
    <property type="evidence" value="ECO:0007669"/>
    <property type="project" value="UniProtKB-UniRule"/>
</dbReference>
<dbReference type="AlphaFoldDB" id="A0A428WUD7"/>
<keyword evidence="3 8" id="KW-0540">Nuclease</keyword>
<feature type="binding site" evidence="8">
    <location>
        <position position="99"/>
    </location>
    <ligand>
        <name>Mg(2+)</name>
        <dbReference type="ChEBI" id="CHEBI:18420"/>
    </ligand>
</feature>
<dbReference type="SUPFAM" id="SSF88723">
    <property type="entry name" value="PIN domain-like"/>
    <property type="match status" value="1"/>
</dbReference>
<dbReference type="GO" id="GO:0016787">
    <property type="term" value="F:hydrolase activity"/>
    <property type="evidence" value="ECO:0007669"/>
    <property type="project" value="UniProtKB-KW"/>
</dbReference>
<dbReference type="PANTHER" id="PTHR33653:SF1">
    <property type="entry name" value="RIBONUCLEASE VAPC2"/>
    <property type="match status" value="1"/>
</dbReference>
<dbReference type="Gene3D" id="3.40.50.1010">
    <property type="entry name" value="5'-nuclease"/>
    <property type="match status" value="1"/>
</dbReference>
<proteinExistence type="inferred from homology"/>
<dbReference type="PANTHER" id="PTHR33653">
    <property type="entry name" value="RIBONUCLEASE VAPC2"/>
    <property type="match status" value="1"/>
</dbReference>
<keyword evidence="8" id="KW-0800">Toxin</keyword>
<evidence type="ECO:0000256" key="6">
    <source>
        <dbReference type="ARBA" id="ARBA00022842"/>
    </source>
</evidence>
<evidence type="ECO:0000313" key="10">
    <source>
        <dbReference type="EMBL" id="RSM46678.1"/>
    </source>
</evidence>
<dbReference type="InterPro" id="IPR050556">
    <property type="entry name" value="Type_II_TA_system_RNase"/>
</dbReference>
<accession>A0A428WUD7</accession>
<dbReference type="Proteomes" id="UP000286716">
    <property type="component" value="Unassembled WGS sequence"/>
</dbReference>
<dbReference type="EMBL" id="QHHU01000012">
    <property type="protein sequence ID" value="RSM46678.1"/>
    <property type="molecule type" value="Genomic_DNA"/>
</dbReference>
<evidence type="ECO:0000256" key="8">
    <source>
        <dbReference type="HAMAP-Rule" id="MF_00265"/>
    </source>
</evidence>
<dbReference type="OrthoDB" id="32625at2"/>
<keyword evidence="6 8" id="KW-0460">Magnesium</keyword>
<feature type="binding site" evidence="8">
    <location>
        <position position="4"/>
    </location>
    <ligand>
        <name>Mg(2+)</name>
        <dbReference type="ChEBI" id="CHEBI:18420"/>
    </ligand>
</feature>
<organism evidence="10 11">
    <name type="scientific">Amycolatopsis balhimycina DSM 5908</name>
    <dbReference type="NCBI Taxonomy" id="1081091"/>
    <lineage>
        <taxon>Bacteria</taxon>
        <taxon>Bacillati</taxon>
        <taxon>Actinomycetota</taxon>
        <taxon>Actinomycetes</taxon>
        <taxon>Pseudonocardiales</taxon>
        <taxon>Pseudonocardiaceae</taxon>
        <taxon>Amycolatopsis</taxon>
    </lineage>
</organism>